<organism evidence="2 3">
    <name type="scientific">Candidatus Microbacterium phytovorans</name>
    <dbReference type="NCBI Taxonomy" id="3121374"/>
    <lineage>
        <taxon>Bacteria</taxon>
        <taxon>Bacillati</taxon>
        <taxon>Actinomycetota</taxon>
        <taxon>Actinomycetes</taxon>
        <taxon>Micrococcales</taxon>
        <taxon>Microbacteriaceae</taxon>
        <taxon>Microbacterium</taxon>
    </lineage>
</organism>
<proteinExistence type="predicted"/>
<keyword evidence="1" id="KW-0812">Transmembrane</keyword>
<name>A0AAJ6B5U9_9MICO</name>
<reference evidence="2" key="1">
    <citation type="submission" date="2023-03" db="EMBL/GenBank/DDBJ databases">
        <title>Andean soil-derived lignocellulolytic bacterial consortium as a source of novel taxa and putative plastic-active enzymes.</title>
        <authorList>
            <person name="Diaz-Garcia L."/>
            <person name="Chuvochina M."/>
            <person name="Feuerriegel G."/>
            <person name="Bunk B."/>
            <person name="Sproer C."/>
            <person name="Streit W.R."/>
            <person name="Rodriguez L.M."/>
            <person name="Overmann J."/>
            <person name="Jimenez D.J."/>
        </authorList>
    </citation>
    <scope>NUCLEOTIDE SEQUENCE</scope>
    <source>
        <strain evidence="2">MAG 4610</strain>
    </source>
</reference>
<dbReference type="EMBL" id="CP119321">
    <property type="protein sequence ID" value="WEK14196.1"/>
    <property type="molecule type" value="Genomic_DNA"/>
</dbReference>
<evidence type="ECO:0008006" key="4">
    <source>
        <dbReference type="Google" id="ProtNLM"/>
    </source>
</evidence>
<evidence type="ECO:0000256" key="1">
    <source>
        <dbReference type="SAM" id="Phobius"/>
    </source>
</evidence>
<accession>A0AAJ6B5U9</accession>
<gene>
    <name evidence="2" type="ORF">P0Y48_03005</name>
</gene>
<feature type="transmembrane region" description="Helical" evidence="1">
    <location>
        <begin position="22"/>
        <end position="45"/>
    </location>
</feature>
<keyword evidence="1" id="KW-0472">Membrane</keyword>
<dbReference type="AlphaFoldDB" id="A0AAJ6B5U9"/>
<protein>
    <recommendedName>
        <fullName evidence="4">Ribosomally synthesized peptide with SipW-like signal peptide</fullName>
    </recommendedName>
</protein>
<sequence>MTSNDITTAPVQTEERKSKRRAIVAFTLAALAVGGIGAAATSAAWTDNVFFSAKAEAATFNLQGSLNGTTWQESDNSGSIQLVVPASSLANLLPGDTRTINLYVKNLGTAAASLTSSVAWATSPASTFTTNPTTAVEGLSATLTPAGGATETDQFQLKVTTDSAWASSNQGKSGTIIVTIAGTAVAP</sequence>
<dbReference type="Proteomes" id="UP001213972">
    <property type="component" value="Chromosome"/>
</dbReference>
<evidence type="ECO:0000313" key="2">
    <source>
        <dbReference type="EMBL" id="WEK14196.1"/>
    </source>
</evidence>
<evidence type="ECO:0000313" key="3">
    <source>
        <dbReference type="Proteomes" id="UP001213972"/>
    </source>
</evidence>
<keyword evidence="1" id="KW-1133">Transmembrane helix</keyword>